<evidence type="ECO:0000313" key="2">
    <source>
        <dbReference type="EMBL" id="CAL1604506.1"/>
    </source>
</evidence>
<keyword evidence="3" id="KW-1185">Reference proteome</keyword>
<sequence>MKSIINALKKEVPFRDVPAYSSRRRSPVVVSQGPSSRSSVVLSQGSSLSAPRVLLRSHSDTSLTAGAPSSPEPRCLSPQPPMPSPNGHVVVRTMGGGVRSRSPSLSRVGEGRGRHRQPR</sequence>
<proteinExistence type="predicted"/>
<feature type="region of interest" description="Disordered" evidence="1">
    <location>
        <begin position="15"/>
        <end position="119"/>
    </location>
</feature>
<accession>A0AAV2LS74</accession>
<reference evidence="2 3" key="1">
    <citation type="submission" date="2024-04" db="EMBL/GenBank/DDBJ databases">
        <authorList>
            <person name="Waldvogel A.-M."/>
            <person name="Schoenle A."/>
        </authorList>
    </citation>
    <scope>NUCLEOTIDE SEQUENCE [LARGE SCALE GENOMIC DNA]</scope>
</reference>
<gene>
    <name evidence="2" type="ORF">KC01_LOCUS32004</name>
</gene>
<evidence type="ECO:0000256" key="1">
    <source>
        <dbReference type="SAM" id="MobiDB-lite"/>
    </source>
</evidence>
<organism evidence="2 3">
    <name type="scientific">Knipowitschia caucasica</name>
    <name type="common">Caucasian dwarf goby</name>
    <name type="synonym">Pomatoschistus caucasicus</name>
    <dbReference type="NCBI Taxonomy" id="637954"/>
    <lineage>
        <taxon>Eukaryota</taxon>
        <taxon>Metazoa</taxon>
        <taxon>Chordata</taxon>
        <taxon>Craniata</taxon>
        <taxon>Vertebrata</taxon>
        <taxon>Euteleostomi</taxon>
        <taxon>Actinopterygii</taxon>
        <taxon>Neopterygii</taxon>
        <taxon>Teleostei</taxon>
        <taxon>Neoteleostei</taxon>
        <taxon>Acanthomorphata</taxon>
        <taxon>Gobiaria</taxon>
        <taxon>Gobiiformes</taxon>
        <taxon>Gobioidei</taxon>
        <taxon>Gobiidae</taxon>
        <taxon>Gobiinae</taxon>
        <taxon>Knipowitschia</taxon>
    </lineage>
</organism>
<dbReference type="EMBL" id="OZ035826">
    <property type="protein sequence ID" value="CAL1604506.1"/>
    <property type="molecule type" value="Genomic_DNA"/>
</dbReference>
<dbReference type="AlphaFoldDB" id="A0AAV2LS74"/>
<evidence type="ECO:0000313" key="3">
    <source>
        <dbReference type="Proteomes" id="UP001497482"/>
    </source>
</evidence>
<feature type="compositionally biased region" description="Low complexity" evidence="1">
    <location>
        <begin position="27"/>
        <end position="49"/>
    </location>
</feature>
<protein>
    <submittedName>
        <fullName evidence="2">Uncharacterized protein</fullName>
    </submittedName>
</protein>
<dbReference type="Proteomes" id="UP001497482">
    <property type="component" value="Chromosome 4"/>
</dbReference>
<name>A0AAV2LS74_KNICA</name>